<dbReference type="Proteomes" id="UP001225072">
    <property type="component" value="Unassembled WGS sequence"/>
</dbReference>
<accession>A0ABU0TNF9</accession>
<keyword evidence="2" id="KW-1185">Reference proteome</keyword>
<dbReference type="EMBL" id="JAUTAL010000001">
    <property type="protein sequence ID" value="MDQ1098575.1"/>
    <property type="molecule type" value="Genomic_DNA"/>
</dbReference>
<gene>
    <name evidence="1" type="ORF">QE404_003722</name>
</gene>
<organism evidence="1 2">
    <name type="scientific">Chryseobacterium camelliae</name>
    <dbReference type="NCBI Taxonomy" id="1265445"/>
    <lineage>
        <taxon>Bacteria</taxon>
        <taxon>Pseudomonadati</taxon>
        <taxon>Bacteroidota</taxon>
        <taxon>Flavobacteriia</taxon>
        <taxon>Flavobacteriales</taxon>
        <taxon>Weeksellaceae</taxon>
        <taxon>Chryseobacterium group</taxon>
        <taxon>Chryseobacterium</taxon>
    </lineage>
</organism>
<name>A0ABU0TNF9_9FLAO</name>
<evidence type="ECO:0000313" key="2">
    <source>
        <dbReference type="Proteomes" id="UP001225072"/>
    </source>
</evidence>
<protein>
    <submittedName>
        <fullName evidence="1">Uncharacterized protein</fullName>
    </submittedName>
</protein>
<proteinExistence type="predicted"/>
<sequence length="279" mass="29474">MGVFNETGHWDFDPNSTLMGSDFFGGSQYASGLYSGNNYSMSFMYGGGGSNGDPGPSRWQGFKDWIRNLFGGKRGAEITAFAPGATVSRAVQVGEVIPMGEAILTWEEVVAAVGSIAKGGLWAMPLMLNGDSSHARGYDIPLTGATDVPADESGILLYRGIASPKNVFDADMYSQGLMGIAIPNGLRIVSTLKGPHRSQDLHAEGDNYSIWTSWTTDPAVAKHFSGGSGGIILSKYFQAGQAIPNLSITAQGNSIPSGKPENEWLVPGVVYGANVQLIK</sequence>
<comment type="caution">
    <text evidence="1">The sequence shown here is derived from an EMBL/GenBank/DDBJ whole genome shotgun (WGS) entry which is preliminary data.</text>
</comment>
<reference evidence="1 2" key="1">
    <citation type="submission" date="2023-07" db="EMBL/GenBank/DDBJ databases">
        <title>Functional and genomic diversity of the sorghum phyllosphere microbiome.</title>
        <authorList>
            <person name="Shade A."/>
        </authorList>
    </citation>
    <scope>NUCLEOTIDE SEQUENCE [LARGE SCALE GENOMIC DNA]</scope>
    <source>
        <strain evidence="1 2">SORGH_AS_1064</strain>
    </source>
</reference>
<evidence type="ECO:0000313" key="1">
    <source>
        <dbReference type="EMBL" id="MDQ1098575.1"/>
    </source>
</evidence>